<dbReference type="InterPro" id="IPR050712">
    <property type="entry name" value="NAD(P)H-dep_reductase"/>
</dbReference>
<gene>
    <name evidence="2" type="ORF">A0128_08235</name>
</gene>
<dbReference type="InterPro" id="IPR029039">
    <property type="entry name" value="Flavoprotein-like_sf"/>
</dbReference>
<proteinExistence type="predicted"/>
<evidence type="ECO:0000313" key="3">
    <source>
        <dbReference type="Proteomes" id="UP000094197"/>
    </source>
</evidence>
<evidence type="ECO:0000313" key="2">
    <source>
        <dbReference type="EMBL" id="AOP33831.1"/>
    </source>
</evidence>
<dbReference type="GO" id="GO:0016491">
    <property type="term" value="F:oxidoreductase activity"/>
    <property type="evidence" value="ECO:0007669"/>
    <property type="project" value="InterPro"/>
</dbReference>
<dbReference type="KEGG" id="laj:A0128_08235"/>
<dbReference type="Gene3D" id="3.40.50.360">
    <property type="match status" value="1"/>
</dbReference>
<dbReference type="PANTHER" id="PTHR30543:SF21">
    <property type="entry name" value="NAD(P)H-DEPENDENT FMN REDUCTASE LOT6"/>
    <property type="match status" value="1"/>
</dbReference>
<sequence length="192" mass="20861">MKVLAISGSLRFQSTNSALLRAITKVAPSEMEIITYEELGELPHFSPDIDGEHSPEVVVRYREALKNVDGVLICTPEYAHGIPGVLKNSLDWVVGSGEYVDKPVMALSASPSYMGGDKAHASLLQTLSAMNVPVVESASFPITLARKKMNDQEELVDSETKETFQKAFAEFANAILSSQRAADRNTETTKSA</sequence>
<feature type="domain" description="NADPH-dependent FMN reductase-like" evidence="1">
    <location>
        <begin position="1"/>
        <end position="143"/>
    </location>
</feature>
<dbReference type="EMBL" id="CP015217">
    <property type="protein sequence ID" value="AOP33831.1"/>
    <property type="molecule type" value="Genomic_DNA"/>
</dbReference>
<protein>
    <submittedName>
        <fullName evidence="2">Flavoprotein</fullName>
    </submittedName>
</protein>
<accession>A0A1D7UW90</accession>
<dbReference type="OrthoDB" id="9812295at2"/>
<dbReference type="SUPFAM" id="SSF52218">
    <property type="entry name" value="Flavoproteins"/>
    <property type="match status" value="1"/>
</dbReference>
<reference evidence="2 3" key="1">
    <citation type="submission" date="2016-04" db="EMBL/GenBank/DDBJ databases">
        <title>Complete genome seqeunce of Leptospira alstonii serovar Room22.</title>
        <authorList>
            <person name="Nally J.E."/>
            <person name="Bayles D.O."/>
            <person name="Hurley D."/>
            <person name="Fanning S."/>
            <person name="McMahon B.J."/>
            <person name="Arent Z."/>
        </authorList>
    </citation>
    <scope>NUCLEOTIDE SEQUENCE [LARGE SCALE GENOMIC DNA]</scope>
    <source>
        <strain evidence="2 3">GWTS #1</strain>
    </source>
</reference>
<dbReference type="GO" id="GO:0005829">
    <property type="term" value="C:cytosol"/>
    <property type="evidence" value="ECO:0007669"/>
    <property type="project" value="TreeGrafter"/>
</dbReference>
<dbReference type="InterPro" id="IPR005025">
    <property type="entry name" value="FMN_Rdtase-like_dom"/>
</dbReference>
<dbReference type="Pfam" id="PF03358">
    <property type="entry name" value="FMN_red"/>
    <property type="match status" value="1"/>
</dbReference>
<organism evidence="2 3">
    <name type="scientific">Leptospira tipperaryensis</name>
    <dbReference type="NCBI Taxonomy" id="2564040"/>
    <lineage>
        <taxon>Bacteria</taxon>
        <taxon>Pseudomonadati</taxon>
        <taxon>Spirochaetota</taxon>
        <taxon>Spirochaetia</taxon>
        <taxon>Leptospirales</taxon>
        <taxon>Leptospiraceae</taxon>
        <taxon>Leptospira</taxon>
    </lineage>
</organism>
<dbReference type="GO" id="GO:0010181">
    <property type="term" value="F:FMN binding"/>
    <property type="evidence" value="ECO:0007669"/>
    <property type="project" value="TreeGrafter"/>
</dbReference>
<name>A0A1D7UW90_9LEPT</name>
<keyword evidence="3" id="KW-1185">Reference proteome</keyword>
<evidence type="ECO:0000259" key="1">
    <source>
        <dbReference type="Pfam" id="PF03358"/>
    </source>
</evidence>
<dbReference type="RefSeq" id="WP_069607063.1">
    <property type="nucleotide sequence ID" value="NZ_CP015217.1"/>
</dbReference>
<dbReference type="Proteomes" id="UP000094197">
    <property type="component" value="Chromosome 1"/>
</dbReference>
<dbReference type="AlphaFoldDB" id="A0A1D7UW90"/>
<dbReference type="PANTHER" id="PTHR30543">
    <property type="entry name" value="CHROMATE REDUCTASE"/>
    <property type="match status" value="1"/>
</dbReference>